<evidence type="ECO:0000313" key="2">
    <source>
        <dbReference type="EMBL" id="GBM42088.1"/>
    </source>
</evidence>
<feature type="transmembrane region" description="Helical" evidence="1">
    <location>
        <begin position="12"/>
        <end position="35"/>
    </location>
</feature>
<keyword evidence="1" id="KW-0472">Membrane</keyword>
<evidence type="ECO:0000256" key="1">
    <source>
        <dbReference type="SAM" id="Phobius"/>
    </source>
</evidence>
<protein>
    <submittedName>
        <fullName evidence="2">Uncharacterized protein</fullName>
    </submittedName>
</protein>
<proteinExistence type="predicted"/>
<dbReference type="EMBL" id="BGPR01000986">
    <property type="protein sequence ID" value="GBM42088.1"/>
    <property type="molecule type" value="Genomic_DNA"/>
</dbReference>
<reference evidence="2 3" key="1">
    <citation type="journal article" date="2019" name="Sci. Rep.">
        <title>Orb-weaving spider Araneus ventricosus genome elucidates the spidroin gene catalogue.</title>
        <authorList>
            <person name="Kono N."/>
            <person name="Nakamura H."/>
            <person name="Ohtoshi R."/>
            <person name="Moran D.A.P."/>
            <person name="Shinohara A."/>
            <person name="Yoshida Y."/>
            <person name="Fujiwara M."/>
            <person name="Mori M."/>
            <person name="Tomita M."/>
            <person name="Arakawa K."/>
        </authorList>
    </citation>
    <scope>NUCLEOTIDE SEQUENCE [LARGE SCALE GENOMIC DNA]</scope>
</reference>
<sequence length="101" mass="11210">MLCAYRLPPTPVMWMIIGEFTTPISSMISGFLAAINVTGGLNNAFQDKMPCRSVPHTPVMWMIISSLLNQASEIEYALRIKNVCVQILTSTPAPLVMWSDH</sequence>
<keyword evidence="3" id="KW-1185">Reference proteome</keyword>
<gene>
    <name evidence="2" type="ORF">AVEN_260257_1</name>
</gene>
<dbReference type="AlphaFoldDB" id="A0A4Y2FNL1"/>
<accession>A0A4Y2FNL1</accession>
<comment type="caution">
    <text evidence="2">The sequence shown here is derived from an EMBL/GenBank/DDBJ whole genome shotgun (WGS) entry which is preliminary data.</text>
</comment>
<keyword evidence="1" id="KW-0812">Transmembrane</keyword>
<name>A0A4Y2FNL1_ARAVE</name>
<organism evidence="2 3">
    <name type="scientific">Araneus ventricosus</name>
    <name type="common">Orbweaver spider</name>
    <name type="synonym">Epeira ventricosa</name>
    <dbReference type="NCBI Taxonomy" id="182803"/>
    <lineage>
        <taxon>Eukaryota</taxon>
        <taxon>Metazoa</taxon>
        <taxon>Ecdysozoa</taxon>
        <taxon>Arthropoda</taxon>
        <taxon>Chelicerata</taxon>
        <taxon>Arachnida</taxon>
        <taxon>Araneae</taxon>
        <taxon>Araneomorphae</taxon>
        <taxon>Entelegynae</taxon>
        <taxon>Araneoidea</taxon>
        <taxon>Araneidae</taxon>
        <taxon>Araneus</taxon>
    </lineage>
</organism>
<keyword evidence="1" id="KW-1133">Transmembrane helix</keyword>
<dbReference type="Proteomes" id="UP000499080">
    <property type="component" value="Unassembled WGS sequence"/>
</dbReference>
<evidence type="ECO:0000313" key="3">
    <source>
        <dbReference type="Proteomes" id="UP000499080"/>
    </source>
</evidence>